<evidence type="ECO:0000256" key="2">
    <source>
        <dbReference type="SAM" id="MobiDB-lite"/>
    </source>
</evidence>
<evidence type="ECO:0000313" key="4">
    <source>
        <dbReference type="EMBL" id="KAH9383275.1"/>
    </source>
</evidence>
<dbReference type="InterPro" id="IPR050868">
    <property type="entry name" value="ELMO_domain-containing"/>
</dbReference>
<dbReference type="PROSITE" id="PS51335">
    <property type="entry name" value="ELMO"/>
    <property type="match status" value="1"/>
</dbReference>
<evidence type="ECO:0000256" key="1">
    <source>
        <dbReference type="ARBA" id="ARBA00024863"/>
    </source>
</evidence>
<reference evidence="4 5" key="1">
    <citation type="journal article" date="2020" name="Cell">
        <title>Large-Scale Comparative Analyses of Tick Genomes Elucidate Their Genetic Diversity and Vector Capacities.</title>
        <authorList>
            <consortium name="Tick Genome and Microbiome Consortium (TIGMIC)"/>
            <person name="Jia N."/>
            <person name="Wang J."/>
            <person name="Shi W."/>
            <person name="Du L."/>
            <person name="Sun Y."/>
            <person name="Zhan W."/>
            <person name="Jiang J.F."/>
            <person name="Wang Q."/>
            <person name="Zhang B."/>
            <person name="Ji P."/>
            <person name="Bell-Sakyi L."/>
            <person name="Cui X.M."/>
            <person name="Yuan T.T."/>
            <person name="Jiang B.G."/>
            <person name="Yang W.F."/>
            <person name="Lam T.T."/>
            <person name="Chang Q.C."/>
            <person name="Ding S.J."/>
            <person name="Wang X.J."/>
            <person name="Zhu J.G."/>
            <person name="Ruan X.D."/>
            <person name="Zhao L."/>
            <person name="Wei J.T."/>
            <person name="Ye R.Z."/>
            <person name="Que T.C."/>
            <person name="Du C.H."/>
            <person name="Zhou Y.H."/>
            <person name="Cheng J.X."/>
            <person name="Dai P.F."/>
            <person name="Guo W.B."/>
            <person name="Han X.H."/>
            <person name="Huang E.J."/>
            <person name="Li L.F."/>
            <person name="Wei W."/>
            <person name="Gao Y.C."/>
            <person name="Liu J.Z."/>
            <person name="Shao H.Z."/>
            <person name="Wang X."/>
            <person name="Wang C.C."/>
            <person name="Yang T.C."/>
            <person name="Huo Q.B."/>
            <person name="Li W."/>
            <person name="Chen H.Y."/>
            <person name="Chen S.E."/>
            <person name="Zhou L.G."/>
            <person name="Ni X.B."/>
            <person name="Tian J.H."/>
            <person name="Sheng Y."/>
            <person name="Liu T."/>
            <person name="Pan Y.S."/>
            <person name="Xia L.Y."/>
            <person name="Li J."/>
            <person name="Zhao F."/>
            <person name="Cao W.C."/>
        </authorList>
    </citation>
    <scope>NUCLEOTIDE SEQUENCE [LARGE SCALE GENOMIC DNA]</scope>
    <source>
        <strain evidence="4">HaeL-2018</strain>
    </source>
</reference>
<dbReference type="InterPro" id="IPR024574">
    <property type="entry name" value="ELMO_ARM"/>
</dbReference>
<organism evidence="4 5">
    <name type="scientific">Haemaphysalis longicornis</name>
    <name type="common">Bush tick</name>
    <dbReference type="NCBI Taxonomy" id="44386"/>
    <lineage>
        <taxon>Eukaryota</taxon>
        <taxon>Metazoa</taxon>
        <taxon>Ecdysozoa</taxon>
        <taxon>Arthropoda</taxon>
        <taxon>Chelicerata</taxon>
        <taxon>Arachnida</taxon>
        <taxon>Acari</taxon>
        <taxon>Parasitiformes</taxon>
        <taxon>Ixodida</taxon>
        <taxon>Ixodoidea</taxon>
        <taxon>Ixodidae</taxon>
        <taxon>Haemaphysalinae</taxon>
        <taxon>Haemaphysalis</taxon>
    </lineage>
</organism>
<name>A0A9J6H6M4_HAELO</name>
<feature type="compositionally biased region" description="Polar residues" evidence="2">
    <location>
        <begin position="699"/>
        <end position="709"/>
    </location>
</feature>
<dbReference type="PANTHER" id="PTHR12771:SF56">
    <property type="entry name" value="CED-12"/>
    <property type="match status" value="1"/>
</dbReference>
<sequence>MAATSEGRVTAKRVKVGLKTPRGDQLLDLDLGLPLSTIVEDICGRAGIVSPECYAVKYDSSDVYVFDANKSDMRNGDVLQLVRMPMARNEVVGRLGCGSPEEKSEALRALLILASDPDYASHFIARDGPRTLVTGIEAGVYKGTTLCRALLSLQSLVDQGLVSWELLSTKCLSRILKETNCSGETSSASVEVFLGVLESAVASNASLYETVFTGMPWERYAALMQDSSVGVMRNCIILLNALFAQGNAGHRDALKSAISNWKLKSVVWTRLTNYGQVDSELARALYVFQVQLLSLYERLRRASVDTEDLALGAKIDALLNLGNGAACSDVKLKRLSSKRRISAQYAAMGIKKADSPLKDFAQPAGRLAIDNLLYFAEKYNLSFATAVQENLCSSPEHICPLAESSVLLSELLCRVFNVGEPPAEEGTFLLMFFSHDHFLEEVFSVCMLLVFKTWREMRANAAGVRKVFAIVREQIKRALQLNPHCSDVNGFRTTLSSLPYSEIVKQLQRENDERKASERQSRAVNQLRDSFRAEIIELVNQNRINVLCRGARFPKYRPPLFVKLSRNLKAIHYGDCSATCEEADIEELPESIAVSDIEMVNTGASCPQARKASRAVVDLAFSIVVCNDGPPLNLVAPSAKVRNRWVDGLDVLLGNAASSIEARGDMGILLDMEVRLRLLETEGIHIPETPPPVPPPPSNLNFSSASYQL</sequence>
<proteinExistence type="predicted"/>
<feature type="domain" description="ELMO" evidence="3">
    <location>
        <begin position="313"/>
        <end position="479"/>
    </location>
</feature>
<dbReference type="InterPro" id="IPR011993">
    <property type="entry name" value="PH-like_dom_sf"/>
</dbReference>
<evidence type="ECO:0000259" key="3">
    <source>
        <dbReference type="PROSITE" id="PS51335"/>
    </source>
</evidence>
<dbReference type="Pfam" id="PF16457">
    <property type="entry name" value="PH_12"/>
    <property type="match status" value="1"/>
</dbReference>
<comment type="caution">
    <text evidence="4">The sequence shown here is derived from an EMBL/GenBank/DDBJ whole genome shotgun (WGS) entry which is preliminary data.</text>
</comment>
<dbReference type="EMBL" id="JABSTR010001040">
    <property type="protein sequence ID" value="KAH9383275.1"/>
    <property type="molecule type" value="Genomic_DNA"/>
</dbReference>
<gene>
    <name evidence="4" type="ORF">HPB48_024395</name>
</gene>
<dbReference type="GO" id="GO:0048870">
    <property type="term" value="P:cell motility"/>
    <property type="evidence" value="ECO:0007669"/>
    <property type="project" value="TreeGrafter"/>
</dbReference>
<dbReference type="InterPro" id="IPR001849">
    <property type="entry name" value="PH_domain"/>
</dbReference>
<dbReference type="OrthoDB" id="28413at2759"/>
<feature type="compositionally biased region" description="Pro residues" evidence="2">
    <location>
        <begin position="688"/>
        <end position="698"/>
    </location>
</feature>
<dbReference type="Gene3D" id="2.30.29.30">
    <property type="entry name" value="Pleckstrin-homology domain (PH domain)/Phosphotyrosine-binding domain (PTB)"/>
    <property type="match status" value="1"/>
</dbReference>
<dbReference type="SUPFAM" id="SSF50729">
    <property type="entry name" value="PH domain-like"/>
    <property type="match status" value="1"/>
</dbReference>
<dbReference type="GO" id="GO:0005886">
    <property type="term" value="C:plasma membrane"/>
    <property type="evidence" value="ECO:0007669"/>
    <property type="project" value="TreeGrafter"/>
</dbReference>
<dbReference type="Proteomes" id="UP000821853">
    <property type="component" value="Unassembled WGS sequence"/>
</dbReference>
<evidence type="ECO:0000313" key="5">
    <source>
        <dbReference type="Proteomes" id="UP000821853"/>
    </source>
</evidence>
<dbReference type="OMA" id="GMPWERY"/>
<comment type="function">
    <text evidence="1">Involved in cytoskeletal rearrangements required for phagocytosis of apoptotic cells and cell motility. Acts in association with DOCK1 and CRK. Was initially proposed to be required in complex with DOCK1 to activate Rac Rho small GTPases. May enhance the guanine nucleotide exchange factor (GEF) activity of DOCK1.</text>
</comment>
<dbReference type="GO" id="GO:0007015">
    <property type="term" value="P:actin filament organization"/>
    <property type="evidence" value="ECO:0007669"/>
    <property type="project" value="TreeGrafter"/>
</dbReference>
<dbReference type="Pfam" id="PF11841">
    <property type="entry name" value="ELMO_ARM"/>
    <property type="match status" value="1"/>
</dbReference>
<dbReference type="PANTHER" id="PTHR12771">
    <property type="entry name" value="ENGULFMENT AND CELL MOTILITY"/>
    <property type="match status" value="1"/>
</dbReference>
<protein>
    <recommendedName>
        <fullName evidence="3">ELMO domain-containing protein</fullName>
    </recommendedName>
</protein>
<dbReference type="AlphaFoldDB" id="A0A9J6H6M4"/>
<dbReference type="VEuPathDB" id="VectorBase:HLOH_056397"/>
<keyword evidence="5" id="KW-1185">Reference proteome</keyword>
<feature type="region of interest" description="Disordered" evidence="2">
    <location>
        <begin position="686"/>
        <end position="709"/>
    </location>
</feature>
<dbReference type="Pfam" id="PF04727">
    <property type="entry name" value="ELMO_CED12"/>
    <property type="match status" value="1"/>
</dbReference>
<accession>A0A9J6H6M4</accession>
<dbReference type="InterPro" id="IPR006816">
    <property type="entry name" value="ELMO_dom"/>
</dbReference>